<proteinExistence type="predicted"/>
<name>X1KFA2_9ZZZZ</name>
<feature type="non-terminal residue" evidence="1">
    <location>
        <position position="133"/>
    </location>
</feature>
<accession>X1KFA2</accession>
<dbReference type="EMBL" id="BARU01037563">
    <property type="protein sequence ID" value="GAH88834.1"/>
    <property type="molecule type" value="Genomic_DNA"/>
</dbReference>
<comment type="caution">
    <text evidence="1">The sequence shown here is derived from an EMBL/GenBank/DDBJ whole genome shotgun (WGS) entry which is preliminary data.</text>
</comment>
<protein>
    <recommendedName>
        <fullName evidence="2">F5/8 type C domain-containing protein</fullName>
    </recommendedName>
</protein>
<evidence type="ECO:0000313" key="1">
    <source>
        <dbReference type="EMBL" id="GAH88834.1"/>
    </source>
</evidence>
<sequence length="133" mass="14913">MKKIGEYTCRGRVTRNTTHRITLFDGRFDTGYKVTSFYVLPEDPTVAAEDVTGVLATEPGAATLDWNLGDQRQIAWAGNKSDSSSSTQMTVIDPDNFIVEDLFFFGDNPFGSTSRVNYMITMEKYETSDWRGA</sequence>
<dbReference type="AlphaFoldDB" id="X1KFA2"/>
<organism evidence="1">
    <name type="scientific">marine sediment metagenome</name>
    <dbReference type="NCBI Taxonomy" id="412755"/>
    <lineage>
        <taxon>unclassified sequences</taxon>
        <taxon>metagenomes</taxon>
        <taxon>ecological metagenomes</taxon>
    </lineage>
</organism>
<gene>
    <name evidence="1" type="ORF">S03H2_58505</name>
</gene>
<evidence type="ECO:0008006" key="2">
    <source>
        <dbReference type="Google" id="ProtNLM"/>
    </source>
</evidence>
<reference evidence="1" key="1">
    <citation type="journal article" date="2014" name="Front. Microbiol.">
        <title>High frequency of phylogenetically diverse reductive dehalogenase-homologous genes in deep subseafloor sedimentary metagenomes.</title>
        <authorList>
            <person name="Kawai M."/>
            <person name="Futagami T."/>
            <person name="Toyoda A."/>
            <person name="Takaki Y."/>
            <person name="Nishi S."/>
            <person name="Hori S."/>
            <person name="Arai W."/>
            <person name="Tsubouchi T."/>
            <person name="Morono Y."/>
            <person name="Uchiyama I."/>
            <person name="Ito T."/>
            <person name="Fujiyama A."/>
            <person name="Inagaki F."/>
            <person name="Takami H."/>
        </authorList>
    </citation>
    <scope>NUCLEOTIDE SEQUENCE</scope>
    <source>
        <strain evidence="1">Expedition CK06-06</strain>
    </source>
</reference>